<feature type="signal peptide" evidence="1">
    <location>
        <begin position="1"/>
        <end position="19"/>
    </location>
</feature>
<reference evidence="3" key="1">
    <citation type="journal article" date="2015" name="PLoS Genet.">
        <title>The dynamic genome and transcriptome of the human fungal pathogen Blastomyces and close relative Emmonsia.</title>
        <authorList>
            <person name="Munoz J.F."/>
            <person name="Gauthier G.M."/>
            <person name="Desjardins C.A."/>
            <person name="Gallo J.E."/>
            <person name="Holder J."/>
            <person name="Sullivan T.D."/>
            <person name="Marty A.J."/>
            <person name="Carmen J.C."/>
            <person name="Chen Z."/>
            <person name="Ding L."/>
            <person name="Gujja S."/>
            <person name="Magrini V."/>
            <person name="Misas E."/>
            <person name="Mitreva M."/>
            <person name="Priest M."/>
            <person name="Saif S."/>
            <person name="Whiston E.A."/>
            <person name="Young S."/>
            <person name="Zeng Q."/>
            <person name="Goldman W.E."/>
            <person name="Mardis E.R."/>
            <person name="Taylor J.W."/>
            <person name="McEwen J.G."/>
            <person name="Clay O.K."/>
            <person name="Klein B.S."/>
            <person name="Cuomo C.A."/>
        </authorList>
    </citation>
    <scope>NUCLEOTIDE SEQUENCE [LARGE SCALE GENOMIC DNA]</scope>
    <source>
        <strain evidence="3">UAMH 139</strain>
    </source>
</reference>
<evidence type="ECO:0000256" key="1">
    <source>
        <dbReference type="SAM" id="SignalP"/>
    </source>
</evidence>
<dbReference type="OrthoDB" id="2910287at2759"/>
<name>A0A0H1BKA9_9EURO</name>
<gene>
    <name evidence="2" type="ORF">EMPG_09665</name>
</gene>
<proteinExistence type="predicted"/>
<evidence type="ECO:0000313" key="2">
    <source>
        <dbReference type="EMBL" id="KLJ11563.1"/>
    </source>
</evidence>
<dbReference type="Proteomes" id="UP000053573">
    <property type="component" value="Unassembled WGS sequence"/>
</dbReference>
<organism evidence="2 3">
    <name type="scientific">Blastomyces silverae</name>
    <dbReference type="NCBI Taxonomy" id="2060906"/>
    <lineage>
        <taxon>Eukaryota</taxon>
        <taxon>Fungi</taxon>
        <taxon>Dikarya</taxon>
        <taxon>Ascomycota</taxon>
        <taxon>Pezizomycotina</taxon>
        <taxon>Eurotiomycetes</taxon>
        <taxon>Eurotiomycetidae</taxon>
        <taxon>Onygenales</taxon>
        <taxon>Ajellomycetaceae</taxon>
        <taxon>Blastomyces</taxon>
    </lineage>
</organism>
<dbReference type="EMBL" id="LDEV01001480">
    <property type="protein sequence ID" value="KLJ11563.1"/>
    <property type="molecule type" value="Genomic_DNA"/>
</dbReference>
<accession>A0A0H1BKA9</accession>
<dbReference type="STRING" id="2060906.A0A0H1BKA9"/>
<protein>
    <submittedName>
        <fullName evidence="2">Uncharacterized protein</fullName>
    </submittedName>
</protein>
<evidence type="ECO:0000313" key="3">
    <source>
        <dbReference type="Proteomes" id="UP000053573"/>
    </source>
</evidence>
<dbReference type="AlphaFoldDB" id="A0A0H1BKA9"/>
<comment type="caution">
    <text evidence="2">The sequence shown here is derived from an EMBL/GenBank/DDBJ whole genome shotgun (WGS) entry which is preliminary data.</text>
</comment>
<sequence length="167" mass="18439">MKSIISLPILLSLALSISAAPLEQSILINPGNDGLRLRPMEEAMISTLSNAGIYLCDRAGFAGHCVHYATPFGQCSKLLHSGLSKYQQSMSLKSLILNPQHTVTIIDQFPRGKGVKSARSDRGSWCTLYSQPECHGDELQVHHPGYPDLRHQDWGDRAHSYNCRPAE</sequence>
<feature type="chain" id="PRO_5005199710" evidence="1">
    <location>
        <begin position="20"/>
        <end position="167"/>
    </location>
</feature>
<keyword evidence="3" id="KW-1185">Reference proteome</keyword>
<keyword evidence="1" id="KW-0732">Signal</keyword>